<protein>
    <submittedName>
        <fullName evidence="3">PLC-like phosphodiesterase</fullName>
    </submittedName>
</protein>
<dbReference type="PANTHER" id="PTHR13593:SF113">
    <property type="entry name" value="SI:DKEY-266F7.9"/>
    <property type="match status" value="1"/>
</dbReference>
<dbReference type="PROSITE" id="PS50007">
    <property type="entry name" value="PIPLC_X_DOMAIN"/>
    <property type="match status" value="1"/>
</dbReference>
<evidence type="ECO:0000313" key="4">
    <source>
        <dbReference type="Proteomes" id="UP000717696"/>
    </source>
</evidence>
<feature type="domain" description="Phosphatidylinositol-specific phospholipase C X" evidence="2">
    <location>
        <begin position="41"/>
        <end position="196"/>
    </location>
</feature>
<dbReference type="OrthoDB" id="1046782at2759"/>
<keyword evidence="4" id="KW-1185">Reference proteome</keyword>
<dbReference type="CDD" id="cd08586">
    <property type="entry name" value="PI-PLCc_BcPLC_like"/>
    <property type="match status" value="1"/>
</dbReference>
<proteinExistence type="predicted"/>
<reference evidence="3" key="1">
    <citation type="journal article" date="2021" name="Nat. Commun.">
        <title>Genetic determinants of endophytism in the Arabidopsis root mycobiome.</title>
        <authorList>
            <person name="Mesny F."/>
            <person name="Miyauchi S."/>
            <person name="Thiergart T."/>
            <person name="Pickel B."/>
            <person name="Atanasova L."/>
            <person name="Karlsson M."/>
            <person name="Huettel B."/>
            <person name="Barry K.W."/>
            <person name="Haridas S."/>
            <person name="Chen C."/>
            <person name="Bauer D."/>
            <person name="Andreopoulos W."/>
            <person name="Pangilinan J."/>
            <person name="LaButti K."/>
            <person name="Riley R."/>
            <person name="Lipzen A."/>
            <person name="Clum A."/>
            <person name="Drula E."/>
            <person name="Henrissat B."/>
            <person name="Kohler A."/>
            <person name="Grigoriev I.V."/>
            <person name="Martin F.M."/>
            <person name="Hacquard S."/>
        </authorList>
    </citation>
    <scope>NUCLEOTIDE SEQUENCE</scope>
    <source>
        <strain evidence="3">MPI-CAGE-AT-0021</strain>
    </source>
</reference>
<dbReference type="InterPro" id="IPR000909">
    <property type="entry name" value="PLipase_C_PInositol-sp_X_dom"/>
</dbReference>
<sequence>MRFYHLLWSIVAYTATAQTFQGHESAFSFDAGLRHHPRWMQDLPDEVPLSSLSIPGTHDTMSYMIPSDYLRCQNWNLSMQLEAGIRYLDIRARLRDDELQIYHAHIHTGFSLTDVLLIIFEFLRMNPSEAIIMRLKEEGRPIGKSNTVSFEDAFKRYRDADARTTVGASKHILKIDQAASLPLLGDVRSRILIVQQFPDEDGPYGLKWGGKEIITQDNWITPSLFHLAEKWIAIRNSIELAATTYHDNSVLYLTHTSCAVGVLPIEAAAGTVNRTVTGMNDMTGQWIEYLEDCPEATRTGIVVFDFPGHRLIDAVLRLNKPLEQQSQLGGQGWKWQRRP</sequence>
<dbReference type="Pfam" id="PF00388">
    <property type="entry name" value="PI-PLC-X"/>
    <property type="match status" value="1"/>
</dbReference>
<accession>A0A9P9FCP8</accession>
<evidence type="ECO:0000256" key="1">
    <source>
        <dbReference type="SAM" id="SignalP"/>
    </source>
</evidence>
<dbReference type="SMART" id="SM00148">
    <property type="entry name" value="PLCXc"/>
    <property type="match status" value="1"/>
</dbReference>
<dbReference type="EMBL" id="JAGMUU010000002">
    <property type="protein sequence ID" value="KAH7160470.1"/>
    <property type="molecule type" value="Genomic_DNA"/>
</dbReference>
<name>A0A9P9FCP8_9HYPO</name>
<dbReference type="Proteomes" id="UP000717696">
    <property type="component" value="Unassembled WGS sequence"/>
</dbReference>
<dbReference type="InterPro" id="IPR051057">
    <property type="entry name" value="PI-PLC_domain"/>
</dbReference>
<dbReference type="AlphaFoldDB" id="A0A9P9FCP8"/>
<evidence type="ECO:0000259" key="2">
    <source>
        <dbReference type="SMART" id="SM00148"/>
    </source>
</evidence>
<keyword evidence="1" id="KW-0732">Signal</keyword>
<dbReference type="Gene3D" id="3.20.20.190">
    <property type="entry name" value="Phosphatidylinositol (PI) phosphodiesterase"/>
    <property type="match status" value="1"/>
</dbReference>
<dbReference type="SUPFAM" id="SSF51695">
    <property type="entry name" value="PLC-like phosphodiesterases"/>
    <property type="match status" value="1"/>
</dbReference>
<gene>
    <name evidence="3" type="ORF">B0J13DRAFT_592717</name>
</gene>
<dbReference type="GO" id="GO:0006629">
    <property type="term" value="P:lipid metabolic process"/>
    <property type="evidence" value="ECO:0007669"/>
    <property type="project" value="InterPro"/>
</dbReference>
<feature type="signal peptide" evidence="1">
    <location>
        <begin position="1"/>
        <end position="17"/>
    </location>
</feature>
<dbReference type="PANTHER" id="PTHR13593">
    <property type="match status" value="1"/>
</dbReference>
<organism evidence="3 4">
    <name type="scientific">Dactylonectria estremocensis</name>
    <dbReference type="NCBI Taxonomy" id="1079267"/>
    <lineage>
        <taxon>Eukaryota</taxon>
        <taxon>Fungi</taxon>
        <taxon>Dikarya</taxon>
        <taxon>Ascomycota</taxon>
        <taxon>Pezizomycotina</taxon>
        <taxon>Sordariomycetes</taxon>
        <taxon>Hypocreomycetidae</taxon>
        <taxon>Hypocreales</taxon>
        <taxon>Nectriaceae</taxon>
        <taxon>Dactylonectria</taxon>
    </lineage>
</organism>
<comment type="caution">
    <text evidence="3">The sequence shown here is derived from an EMBL/GenBank/DDBJ whole genome shotgun (WGS) entry which is preliminary data.</text>
</comment>
<dbReference type="InterPro" id="IPR017946">
    <property type="entry name" value="PLC-like_Pdiesterase_TIM-brl"/>
</dbReference>
<feature type="chain" id="PRO_5040111949" evidence="1">
    <location>
        <begin position="18"/>
        <end position="339"/>
    </location>
</feature>
<dbReference type="GO" id="GO:0008081">
    <property type="term" value="F:phosphoric diester hydrolase activity"/>
    <property type="evidence" value="ECO:0007669"/>
    <property type="project" value="InterPro"/>
</dbReference>
<evidence type="ECO:0000313" key="3">
    <source>
        <dbReference type="EMBL" id="KAH7160470.1"/>
    </source>
</evidence>